<dbReference type="Proteomes" id="UP000000724">
    <property type="component" value="Contig Pc00c22"/>
</dbReference>
<dbReference type="STRING" id="500485.B6HUW2"/>
<dbReference type="VEuPathDB" id="FungiDB:PCH_Pc22g09810"/>
<dbReference type="AlphaFoldDB" id="B6HUW2"/>
<sequence>MCCQASESPMCEDSGSKVNHKRNLSNGTSELSPPRRSKRQKSTTNLKELSSPEASELEPEEFTPALKEEVDDKRLVHTAKEKKKKAPVKKSNEDVKPKKARKSKKDQEVESMPLALRTKGLRMFVGAHVSGAKGQCSRHVIDSIR</sequence>
<accession>B6HUW2</accession>
<protein>
    <submittedName>
        <fullName evidence="2">Uncharacterized protein</fullName>
    </submittedName>
</protein>
<proteinExistence type="predicted"/>
<dbReference type="HOGENOM" id="CLU_1787460_0_0_1"/>
<name>B6HUW2_PENRW</name>
<feature type="compositionally biased region" description="Basic and acidic residues" evidence="1">
    <location>
        <begin position="66"/>
        <end position="79"/>
    </location>
</feature>
<reference evidence="2 3" key="1">
    <citation type="journal article" date="2008" name="Nat. Biotechnol.">
        <title>Genome sequencing and analysis of the filamentous fungus Penicillium chrysogenum.</title>
        <authorList>
            <person name="van den Berg M.A."/>
            <person name="Albang R."/>
            <person name="Albermann K."/>
            <person name="Badger J.H."/>
            <person name="Daran J.-M."/>
            <person name="Driessen A.J.M."/>
            <person name="Garcia-Estrada C."/>
            <person name="Fedorova N.D."/>
            <person name="Harris D.M."/>
            <person name="Heijne W.H.M."/>
            <person name="Joardar V.S."/>
            <person name="Kiel J.A.K.W."/>
            <person name="Kovalchuk A."/>
            <person name="Martin J.F."/>
            <person name="Nierman W.C."/>
            <person name="Nijland J.G."/>
            <person name="Pronk J.T."/>
            <person name="Roubos J.A."/>
            <person name="van der Klei I.J."/>
            <person name="van Peij N.N.M.E."/>
            <person name="Veenhuis M."/>
            <person name="von Doehren H."/>
            <person name="Wagner C."/>
            <person name="Wortman J.R."/>
            <person name="Bovenberg R.A.L."/>
        </authorList>
    </citation>
    <scope>NUCLEOTIDE SEQUENCE [LARGE SCALE GENOMIC DNA]</scope>
    <source>
        <strain evidence="3">ATCC 28089 / DSM 1075 / NRRL 1951 / Wisconsin 54-1255</strain>
    </source>
</reference>
<dbReference type="EMBL" id="AM920437">
    <property type="protein sequence ID" value="CAP98269.1"/>
    <property type="molecule type" value="Genomic_DNA"/>
</dbReference>
<feature type="region of interest" description="Disordered" evidence="1">
    <location>
        <begin position="1"/>
        <end position="114"/>
    </location>
</feature>
<keyword evidence="3" id="KW-1185">Reference proteome</keyword>
<evidence type="ECO:0000313" key="2">
    <source>
        <dbReference type="EMBL" id="CAP98269.1"/>
    </source>
</evidence>
<organism evidence="2 3">
    <name type="scientific">Penicillium rubens (strain ATCC 28089 / DSM 1075 / NRRL 1951 / Wisconsin 54-1255)</name>
    <name type="common">Penicillium chrysogenum</name>
    <dbReference type="NCBI Taxonomy" id="500485"/>
    <lineage>
        <taxon>Eukaryota</taxon>
        <taxon>Fungi</taxon>
        <taxon>Dikarya</taxon>
        <taxon>Ascomycota</taxon>
        <taxon>Pezizomycotina</taxon>
        <taxon>Eurotiomycetes</taxon>
        <taxon>Eurotiomycetidae</taxon>
        <taxon>Eurotiales</taxon>
        <taxon>Aspergillaceae</taxon>
        <taxon>Penicillium</taxon>
        <taxon>Penicillium chrysogenum species complex</taxon>
    </lineage>
</organism>
<gene>
    <name evidence="2" type="ORF">Pc22g09810</name>
    <name evidence="2" type="ORF">PCH_Pc22g09810</name>
</gene>
<evidence type="ECO:0000256" key="1">
    <source>
        <dbReference type="SAM" id="MobiDB-lite"/>
    </source>
</evidence>
<evidence type="ECO:0000313" key="3">
    <source>
        <dbReference type="Proteomes" id="UP000000724"/>
    </source>
</evidence>
<dbReference type="OrthoDB" id="7663182at2759"/>